<evidence type="ECO:0000313" key="9">
    <source>
        <dbReference type="EMBL" id="MFC7340529.1"/>
    </source>
</evidence>
<sequence>MQWQFGPYRVEGLIARGGMGEIVRAYDTRHDRIVALKLLAPHLAADQEFRERFKREAHAAGRLSEPHVIPIHGYGEIDGRLYLDMRLVEGQDLGALLAERGAMRPADVVAVIEQVAQALDAAHREGLVHRDVKPSNVLIGQGGFAYLVDFGIAASLRDSANRTSGSTTIGTVSYMAPERFGGRPYDHRADVYSLACLLHECLTGTKPFGEQAVEALIYAHVNRQAPRASEVRAGVPEAFDQVVATGMAKDPAQRHGSAGELARAARQALRGTLPLGAGDPARKRSKWPMALVGVGAVAVLAGAAVAMTTLQPDDVRPTPTAAPTSEKMQPVDPQDPLAPPSPPVLDPAGGSTPAPAPEEPATAPAGPTSETSSAPPPTSTTSQAPGAKICKRISSGGEARGVGCFHAHGDELTARDLSADGKSVTTVAETDYGRTVECSDTNTAAGGPVSCDNNLKESGEVRIRVELWDDGKKVSATPWSKYVPIGN</sequence>
<reference evidence="10" key="1">
    <citation type="journal article" date="2019" name="Int. J. Syst. Evol. Microbiol.">
        <title>The Global Catalogue of Microorganisms (GCM) 10K type strain sequencing project: providing services to taxonomists for standard genome sequencing and annotation.</title>
        <authorList>
            <consortium name="The Broad Institute Genomics Platform"/>
            <consortium name="The Broad Institute Genome Sequencing Center for Infectious Disease"/>
            <person name="Wu L."/>
            <person name="Ma J."/>
        </authorList>
    </citation>
    <scope>NUCLEOTIDE SEQUENCE [LARGE SCALE GENOMIC DNA]</scope>
    <source>
        <strain evidence="10">WLHS5</strain>
    </source>
</reference>
<dbReference type="EMBL" id="JBHTCJ010000001">
    <property type="protein sequence ID" value="MFC7340529.1"/>
    <property type="molecule type" value="Genomic_DNA"/>
</dbReference>
<dbReference type="Gene3D" id="3.30.200.20">
    <property type="entry name" value="Phosphorylase Kinase, domain 1"/>
    <property type="match status" value="1"/>
</dbReference>
<dbReference type="InterPro" id="IPR008271">
    <property type="entry name" value="Ser/Thr_kinase_AS"/>
</dbReference>
<evidence type="ECO:0000256" key="5">
    <source>
        <dbReference type="ARBA" id="ARBA00022777"/>
    </source>
</evidence>
<dbReference type="CDD" id="cd14014">
    <property type="entry name" value="STKc_PknB_like"/>
    <property type="match status" value="1"/>
</dbReference>
<name>A0ABW2LDE0_9PSEU</name>
<evidence type="ECO:0000256" key="6">
    <source>
        <dbReference type="ARBA" id="ARBA00022840"/>
    </source>
</evidence>
<dbReference type="Pfam" id="PF00069">
    <property type="entry name" value="Pkinase"/>
    <property type="match status" value="1"/>
</dbReference>
<evidence type="ECO:0000256" key="2">
    <source>
        <dbReference type="ARBA" id="ARBA00022527"/>
    </source>
</evidence>
<dbReference type="PANTHER" id="PTHR43289:SF6">
    <property type="entry name" value="SERINE_THREONINE-PROTEIN KINASE NEKL-3"/>
    <property type="match status" value="1"/>
</dbReference>
<dbReference type="InterPro" id="IPR000719">
    <property type="entry name" value="Prot_kinase_dom"/>
</dbReference>
<dbReference type="PROSITE" id="PS00108">
    <property type="entry name" value="PROTEIN_KINASE_ST"/>
    <property type="match status" value="1"/>
</dbReference>
<evidence type="ECO:0000259" key="8">
    <source>
        <dbReference type="PROSITE" id="PS50011"/>
    </source>
</evidence>
<keyword evidence="4" id="KW-0547">Nucleotide-binding</keyword>
<protein>
    <recommendedName>
        <fullName evidence="1">non-specific serine/threonine protein kinase</fullName>
        <ecNumber evidence="1">2.7.11.1</ecNumber>
    </recommendedName>
</protein>
<keyword evidence="5 9" id="KW-0418">Kinase</keyword>
<evidence type="ECO:0000256" key="7">
    <source>
        <dbReference type="SAM" id="MobiDB-lite"/>
    </source>
</evidence>
<keyword evidence="2" id="KW-0723">Serine/threonine-protein kinase</keyword>
<gene>
    <name evidence="9" type="ORF">ACFQRI_03830</name>
</gene>
<accession>A0ABW2LDE0</accession>
<dbReference type="GO" id="GO:0016301">
    <property type="term" value="F:kinase activity"/>
    <property type="evidence" value="ECO:0007669"/>
    <property type="project" value="UniProtKB-KW"/>
</dbReference>
<feature type="region of interest" description="Disordered" evidence="7">
    <location>
        <begin position="311"/>
        <end position="386"/>
    </location>
</feature>
<dbReference type="RefSeq" id="WP_380664416.1">
    <property type="nucleotide sequence ID" value="NZ_JBHTCJ010000001.1"/>
</dbReference>
<keyword evidence="6" id="KW-0067">ATP-binding</keyword>
<dbReference type="Gene3D" id="1.10.510.10">
    <property type="entry name" value="Transferase(Phosphotransferase) domain 1"/>
    <property type="match status" value="1"/>
</dbReference>
<feature type="domain" description="Protein kinase" evidence="8">
    <location>
        <begin position="8"/>
        <end position="269"/>
    </location>
</feature>
<dbReference type="PANTHER" id="PTHR43289">
    <property type="entry name" value="MITOGEN-ACTIVATED PROTEIN KINASE KINASE KINASE 20-RELATED"/>
    <property type="match status" value="1"/>
</dbReference>
<dbReference type="Proteomes" id="UP001596504">
    <property type="component" value="Unassembled WGS sequence"/>
</dbReference>
<feature type="compositionally biased region" description="Low complexity" evidence="7">
    <location>
        <begin position="346"/>
        <end position="386"/>
    </location>
</feature>
<evidence type="ECO:0000256" key="4">
    <source>
        <dbReference type="ARBA" id="ARBA00022741"/>
    </source>
</evidence>
<keyword evidence="10" id="KW-1185">Reference proteome</keyword>
<evidence type="ECO:0000256" key="3">
    <source>
        <dbReference type="ARBA" id="ARBA00022679"/>
    </source>
</evidence>
<dbReference type="SUPFAM" id="SSF56112">
    <property type="entry name" value="Protein kinase-like (PK-like)"/>
    <property type="match status" value="1"/>
</dbReference>
<feature type="compositionally biased region" description="Pro residues" evidence="7">
    <location>
        <begin position="336"/>
        <end position="345"/>
    </location>
</feature>
<comment type="caution">
    <text evidence="9">The sequence shown here is derived from an EMBL/GenBank/DDBJ whole genome shotgun (WGS) entry which is preliminary data.</text>
</comment>
<keyword evidence="3" id="KW-0808">Transferase</keyword>
<dbReference type="PROSITE" id="PS50011">
    <property type="entry name" value="PROTEIN_KINASE_DOM"/>
    <property type="match status" value="1"/>
</dbReference>
<dbReference type="InterPro" id="IPR011009">
    <property type="entry name" value="Kinase-like_dom_sf"/>
</dbReference>
<dbReference type="EC" id="2.7.11.1" evidence="1"/>
<evidence type="ECO:0000313" key="10">
    <source>
        <dbReference type="Proteomes" id="UP001596504"/>
    </source>
</evidence>
<proteinExistence type="predicted"/>
<organism evidence="9 10">
    <name type="scientific">Saccharopolyspora griseoalba</name>
    <dbReference type="NCBI Taxonomy" id="1431848"/>
    <lineage>
        <taxon>Bacteria</taxon>
        <taxon>Bacillati</taxon>
        <taxon>Actinomycetota</taxon>
        <taxon>Actinomycetes</taxon>
        <taxon>Pseudonocardiales</taxon>
        <taxon>Pseudonocardiaceae</taxon>
        <taxon>Saccharopolyspora</taxon>
    </lineage>
</organism>
<evidence type="ECO:0000256" key="1">
    <source>
        <dbReference type="ARBA" id="ARBA00012513"/>
    </source>
</evidence>
<dbReference type="SMART" id="SM00220">
    <property type="entry name" value="S_TKc"/>
    <property type="match status" value="1"/>
</dbReference>